<evidence type="ECO:0000313" key="1">
    <source>
        <dbReference type="EMBL" id="QJA45619.1"/>
    </source>
</evidence>
<gene>
    <name evidence="1" type="ORF">TM448A00260_0048</name>
</gene>
<reference evidence="1" key="1">
    <citation type="submission" date="2020-03" db="EMBL/GenBank/DDBJ databases">
        <title>The deep terrestrial virosphere.</title>
        <authorList>
            <person name="Holmfeldt K."/>
            <person name="Nilsson E."/>
            <person name="Simone D."/>
            <person name="Lopez-Fernandez M."/>
            <person name="Wu X."/>
            <person name="de Brujin I."/>
            <person name="Lundin D."/>
            <person name="Andersson A."/>
            <person name="Bertilsson S."/>
            <person name="Dopson M."/>
        </authorList>
    </citation>
    <scope>NUCLEOTIDE SEQUENCE</scope>
    <source>
        <strain evidence="1">TM448A00260</strain>
    </source>
</reference>
<accession>A0A6H1ZDT1</accession>
<protein>
    <submittedName>
        <fullName evidence="1">Uncharacterized protein</fullName>
    </submittedName>
</protein>
<dbReference type="AlphaFoldDB" id="A0A6H1ZDT1"/>
<sequence>MSELLQLEKLQKTVRKIKEIKVIEMPTDFRDEARKTSREQIYIAGQMNMLVRVGEIIKEANL</sequence>
<dbReference type="EMBL" id="MT143993">
    <property type="protein sequence ID" value="QJA45619.1"/>
    <property type="molecule type" value="Genomic_DNA"/>
</dbReference>
<proteinExistence type="predicted"/>
<name>A0A6H1ZDT1_9ZZZZ</name>
<organism evidence="1">
    <name type="scientific">viral metagenome</name>
    <dbReference type="NCBI Taxonomy" id="1070528"/>
    <lineage>
        <taxon>unclassified sequences</taxon>
        <taxon>metagenomes</taxon>
        <taxon>organismal metagenomes</taxon>
    </lineage>
</organism>